<evidence type="ECO:0000313" key="4">
    <source>
        <dbReference type="Proteomes" id="UP000284702"/>
    </source>
</evidence>
<dbReference type="Pfam" id="PF13516">
    <property type="entry name" value="LRR_6"/>
    <property type="match status" value="2"/>
</dbReference>
<evidence type="ECO:0000256" key="1">
    <source>
        <dbReference type="SAM" id="MobiDB-lite"/>
    </source>
</evidence>
<accession>A0A3R7W0V7</accession>
<sequence length="1216" mass="134666">MKILIVNGFANGSHERYLHFKQLVMHALRSIAKLDVTGITIVYIFELHTGNADPAAITHFDGLDFVFLDGDCTIPPWHPGYKKCLFGANFAASVLAYLCSTGGEMIHALNGNGRGAPLKNVHTILENFVVSKFDQIKLHEHVDRSYMSSVSGMLSSSGGAGPPKHIASLSANFEPPAPPPRLDSTTHGKTSPKKCRPLSAASSTVKAKPRPHSATPTMVAKLGQVNRLRTDNNTTDNQTERTDGSPEKKHDPATPIPPVANNHPSGDMKFMPPKAKASRIKVCRVGDPHKPYCAYQRFQKMEKTAALGGTYYSVVNDAPYVGMFEKHVVEGEEHVNLDNMLCAEKYIHTCFKMEVTPEPLIIPKREANGIDLSYYGTGSKPMDALSSCLGSIPKLQTLVVKENRLSDAAIVNILQSSDFTRLLTLNLTRNRIRQRSTHAIHTFLNQNRVVQTLVLSDCEYKKSSRFFQSADILSCDCSLHSDFIKCVEEPLAKNPSLTVLDISKNKLDDVCATALATICKDNSNLTTLDLSWNSFRSKGAAGLAEALQQNQCLQNLLLSWNGIGHGDGAHRLAHALRNNGYLQKLDLTGNSITTDATLALANMWAESSVLEILILDQNPIGTEGLRSIFRAYSNPATKTQGRMIQFDSCTLHHNDPVFDPNSGHHVIDMDNVHTFWRALEVLRLVNLYPSACEFENVVHTTPLDAKHLTFHRLAVGAPSVAEENPMATTTSTGGGGAPLMVHLMALASHSTPWHVPLTGTLSFDFKYHTKVHNPVATDLDAVTVFWNIYSTLEFDSDRVKYIKMYLNDHYVTAAQARHFLTTVTSIDSHTDLVHLLLQKVSDTENLLAWASKPQLPTKHQSFLNQCAGKLLYFDGSMPNGAYALDLSSAIDQRIASQLFRISGDDKLYNKQHDGANTSQTGNWECFRNETLDGDRYAFNRSFGLPEKGLFAFDFVVTSRLPLATPTISPELFETVCRQAGASSPQSLPSRSDMHRAQTAKPSHTFSVTVALPPPKAVTHETYEARRAGTPSTFIHLAECFRDVDQGRVDCVVTMLNHVLDLGDLFTRVRASWAPSEVTSLVHRVGWLNIWNPAYAEMDYTLNLTVWEDHQMALILAQLGDIEPGENWVDETYNNLFGWELPLSWVQGKIPHVGRLYLRYTTGPNHKYRVVSAREELKKRTLSGKVSVLETVPGNGKSTDLRPPSIVRRKSIHQVAL</sequence>
<dbReference type="InterPro" id="IPR052394">
    <property type="entry name" value="LRR-containing"/>
</dbReference>
<keyword evidence="4" id="KW-1185">Reference proteome</keyword>
<dbReference type="VEuPathDB" id="FungiDB:H257_03808"/>
<proteinExistence type="predicted"/>
<evidence type="ECO:0000313" key="3">
    <source>
        <dbReference type="EMBL" id="RQM11796.1"/>
    </source>
</evidence>
<dbReference type="VEuPathDB" id="FungiDB:H257_03809"/>
<evidence type="ECO:0000259" key="2">
    <source>
        <dbReference type="Pfam" id="PF14771"/>
    </source>
</evidence>
<dbReference type="AlphaFoldDB" id="A0A3R7W0V7"/>
<comment type="caution">
    <text evidence="3">The sequence shown here is derived from an EMBL/GenBank/DDBJ whole genome shotgun (WGS) entry which is preliminary data.</text>
</comment>
<organism evidence="3 4">
    <name type="scientific">Aphanomyces astaci</name>
    <name type="common">Crayfish plague agent</name>
    <dbReference type="NCBI Taxonomy" id="112090"/>
    <lineage>
        <taxon>Eukaryota</taxon>
        <taxon>Sar</taxon>
        <taxon>Stramenopiles</taxon>
        <taxon>Oomycota</taxon>
        <taxon>Saprolegniomycetes</taxon>
        <taxon>Saprolegniales</taxon>
        <taxon>Verrucalvaceae</taxon>
        <taxon>Aphanomyces</taxon>
    </lineage>
</organism>
<dbReference type="SMART" id="SM00368">
    <property type="entry name" value="LRR_RI"/>
    <property type="match status" value="5"/>
</dbReference>
<dbReference type="InterPro" id="IPR032675">
    <property type="entry name" value="LRR_dom_sf"/>
</dbReference>
<dbReference type="InterPro" id="IPR001611">
    <property type="entry name" value="Leu-rich_rpt"/>
</dbReference>
<reference evidence="3" key="1">
    <citation type="submission" date="2018-07" db="EMBL/GenBank/DDBJ databases">
        <title>Annotation of Aphanomyces astaci genome assembly.</title>
        <authorList>
            <person name="Studholme D.J."/>
        </authorList>
    </citation>
    <scope>NUCLEOTIDE SEQUENCE [LARGE SCALE GENOMIC DNA]</scope>
    <source>
        <strain evidence="3">Pc</strain>
    </source>
</reference>
<name>A0A3R7W0V7_APHAT</name>
<protein>
    <recommendedName>
        <fullName evidence="2">DUF4476 domain-containing protein</fullName>
    </recommendedName>
</protein>
<feature type="region of interest" description="Disordered" evidence="1">
    <location>
        <begin position="150"/>
        <end position="266"/>
    </location>
</feature>
<dbReference type="InterPro" id="IPR028011">
    <property type="entry name" value="DUF4476"/>
</dbReference>
<dbReference type="Proteomes" id="UP000284702">
    <property type="component" value="Unassembled WGS sequence"/>
</dbReference>
<dbReference type="PANTHER" id="PTHR24114">
    <property type="entry name" value="LEUCINE RICH REPEAT FAMILY PROTEIN"/>
    <property type="match status" value="1"/>
</dbReference>
<dbReference type="SUPFAM" id="SSF52047">
    <property type="entry name" value="RNI-like"/>
    <property type="match status" value="1"/>
</dbReference>
<gene>
    <name evidence="3" type="ORF">B5M09_001025</name>
</gene>
<dbReference type="EMBL" id="MZMZ02005908">
    <property type="protein sequence ID" value="RQM11796.1"/>
    <property type="molecule type" value="Genomic_DNA"/>
</dbReference>
<feature type="domain" description="DUF4476" evidence="2">
    <location>
        <begin position="784"/>
        <end position="846"/>
    </location>
</feature>
<dbReference type="Pfam" id="PF14771">
    <property type="entry name" value="DUF4476"/>
    <property type="match status" value="1"/>
</dbReference>
<feature type="compositionally biased region" description="Basic and acidic residues" evidence="1">
    <location>
        <begin position="238"/>
        <end position="252"/>
    </location>
</feature>
<dbReference type="PANTHER" id="PTHR24114:SF2">
    <property type="entry name" value="F-BOX DOMAIN-CONTAINING PROTEIN-RELATED"/>
    <property type="match status" value="1"/>
</dbReference>
<dbReference type="Gene3D" id="3.80.10.10">
    <property type="entry name" value="Ribonuclease Inhibitor"/>
    <property type="match status" value="3"/>
</dbReference>